<organism evidence="13 14">
    <name type="scientific">Collinsella ureilytica</name>
    <dbReference type="NCBI Taxonomy" id="2869515"/>
    <lineage>
        <taxon>Bacteria</taxon>
        <taxon>Bacillati</taxon>
        <taxon>Actinomycetota</taxon>
        <taxon>Coriobacteriia</taxon>
        <taxon>Coriobacteriales</taxon>
        <taxon>Coriobacteriaceae</taxon>
        <taxon>Collinsella</taxon>
    </lineage>
</organism>
<dbReference type="Pfam" id="PF02424">
    <property type="entry name" value="ApbE"/>
    <property type="match status" value="1"/>
</dbReference>
<dbReference type="PIRSF" id="PIRSF006268">
    <property type="entry name" value="ApbE"/>
    <property type="match status" value="1"/>
</dbReference>
<evidence type="ECO:0000256" key="9">
    <source>
        <dbReference type="ARBA" id="ARBA00031306"/>
    </source>
</evidence>
<evidence type="ECO:0000313" key="13">
    <source>
        <dbReference type="EMBL" id="MBY4798155.1"/>
    </source>
</evidence>
<dbReference type="EC" id="2.7.1.180" evidence="2 11"/>
<comment type="cofactor">
    <cofactor evidence="1">
        <name>Mg(2+)</name>
        <dbReference type="ChEBI" id="CHEBI:18420"/>
    </cofactor>
</comment>
<comment type="caution">
    <text evidence="13">The sequence shown here is derived from an EMBL/GenBank/DDBJ whole genome shotgun (WGS) entry which is preliminary data.</text>
</comment>
<evidence type="ECO:0000256" key="6">
    <source>
        <dbReference type="ARBA" id="ARBA00022723"/>
    </source>
</evidence>
<sequence>MDTVQEETFGLVQTLSVFDTNISLHLMVSDREDLSDQTVYTRLKTALASCVERCQFFEERLSRTRPISDLSRAHREAPKPVEVSHETAELIEAALVYGQKSRGCFDITMGTVSALWDFHTGKIPTSRMLARALEHVGAERVRIERGEGSASSFLAISDPETMLDLGGIAKGYIADDLARLLEAAGVGRFVLDLGGNILVRGGRPAHDPASDAVHTPSSNSKALSGEASSHSLPWKIGIVNPRDPARSRAIVEITEGSVVTSGIHERRCIRGGKIYHHILDPRTGMPASSDVASATIIAQRSLDADGFSTTALMLGSEEARDYIEAMPGIEAVFITKNDTVIWTSGIAGALSLIPTLPTR</sequence>
<feature type="compositionally biased region" description="Polar residues" evidence="12">
    <location>
        <begin position="215"/>
        <end position="226"/>
    </location>
</feature>
<dbReference type="Proteomes" id="UP000700908">
    <property type="component" value="Unassembled WGS sequence"/>
</dbReference>
<dbReference type="InterPro" id="IPR003374">
    <property type="entry name" value="ApbE-like_sf"/>
</dbReference>
<reference evidence="13 14" key="1">
    <citation type="submission" date="2021-08" db="EMBL/GenBank/DDBJ databases">
        <title>Collinsella faecalis sp. nov. isolated from swine faeces.</title>
        <authorList>
            <person name="Oh B.S."/>
            <person name="Lee J.H."/>
        </authorList>
    </citation>
    <scope>NUCLEOTIDE SEQUENCE [LARGE SCALE GENOMIC DNA]</scope>
    <source>
        <strain evidence="13 14">AGMB00827</strain>
    </source>
</reference>
<keyword evidence="5 11" id="KW-0808">Transferase</keyword>
<dbReference type="GO" id="GO:0016740">
    <property type="term" value="F:transferase activity"/>
    <property type="evidence" value="ECO:0007669"/>
    <property type="project" value="UniProtKB-KW"/>
</dbReference>
<accession>A0ABS7MP26</accession>
<name>A0ABS7MP26_9ACTN</name>
<dbReference type="PANTHER" id="PTHR30040">
    <property type="entry name" value="THIAMINE BIOSYNTHESIS LIPOPROTEIN APBE"/>
    <property type="match status" value="1"/>
</dbReference>
<evidence type="ECO:0000256" key="5">
    <source>
        <dbReference type="ARBA" id="ARBA00022679"/>
    </source>
</evidence>
<dbReference type="PANTHER" id="PTHR30040:SF2">
    <property type="entry name" value="FAD:PROTEIN FMN TRANSFERASE"/>
    <property type="match status" value="1"/>
</dbReference>
<evidence type="ECO:0000256" key="2">
    <source>
        <dbReference type="ARBA" id="ARBA00011955"/>
    </source>
</evidence>
<evidence type="ECO:0000256" key="8">
    <source>
        <dbReference type="ARBA" id="ARBA00022842"/>
    </source>
</evidence>
<dbReference type="EMBL" id="JAIMFO010000008">
    <property type="protein sequence ID" value="MBY4798155.1"/>
    <property type="molecule type" value="Genomic_DNA"/>
</dbReference>
<dbReference type="RefSeq" id="WP_222199877.1">
    <property type="nucleotide sequence ID" value="NZ_JAIMFO010000008.1"/>
</dbReference>
<dbReference type="Gene3D" id="3.10.520.10">
    <property type="entry name" value="ApbE-like domains"/>
    <property type="match status" value="1"/>
</dbReference>
<feature type="region of interest" description="Disordered" evidence="12">
    <location>
        <begin position="205"/>
        <end position="226"/>
    </location>
</feature>
<evidence type="ECO:0000256" key="4">
    <source>
        <dbReference type="ARBA" id="ARBA00022630"/>
    </source>
</evidence>
<dbReference type="SUPFAM" id="SSF143631">
    <property type="entry name" value="ApbE-like"/>
    <property type="match status" value="1"/>
</dbReference>
<keyword evidence="4 11" id="KW-0285">Flavoprotein</keyword>
<comment type="catalytic activity">
    <reaction evidence="10 11">
        <text>L-threonyl-[protein] + FAD = FMN-L-threonyl-[protein] + AMP + H(+)</text>
        <dbReference type="Rhea" id="RHEA:36847"/>
        <dbReference type="Rhea" id="RHEA-COMP:11060"/>
        <dbReference type="Rhea" id="RHEA-COMP:11061"/>
        <dbReference type="ChEBI" id="CHEBI:15378"/>
        <dbReference type="ChEBI" id="CHEBI:30013"/>
        <dbReference type="ChEBI" id="CHEBI:57692"/>
        <dbReference type="ChEBI" id="CHEBI:74257"/>
        <dbReference type="ChEBI" id="CHEBI:456215"/>
        <dbReference type="EC" id="2.7.1.180"/>
    </reaction>
</comment>
<evidence type="ECO:0000256" key="3">
    <source>
        <dbReference type="ARBA" id="ARBA00016337"/>
    </source>
</evidence>
<evidence type="ECO:0000256" key="10">
    <source>
        <dbReference type="ARBA" id="ARBA00048540"/>
    </source>
</evidence>
<evidence type="ECO:0000256" key="7">
    <source>
        <dbReference type="ARBA" id="ARBA00022827"/>
    </source>
</evidence>
<comment type="similarity">
    <text evidence="11">Belongs to the ApbE family.</text>
</comment>
<keyword evidence="8 11" id="KW-0460">Magnesium</keyword>
<keyword evidence="6 11" id="KW-0479">Metal-binding</keyword>
<proteinExistence type="inferred from homology"/>
<keyword evidence="7 11" id="KW-0274">FAD</keyword>
<evidence type="ECO:0000313" key="14">
    <source>
        <dbReference type="Proteomes" id="UP000700908"/>
    </source>
</evidence>
<evidence type="ECO:0000256" key="1">
    <source>
        <dbReference type="ARBA" id="ARBA00001946"/>
    </source>
</evidence>
<evidence type="ECO:0000256" key="12">
    <source>
        <dbReference type="SAM" id="MobiDB-lite"/>
    </source>
</evidence>
<protein>
    <recommendedName>
        <fullName evidence="3 11">FAD:protein FMN transferase</fullName>
        <ecNumber evidence="2 11">2.7.1.180</ecNumber>
    </recommendedName>
    <alternativeName>
        <fullName evidence="9 11">Flavin transferase</fullName>
    </alternativeName>
</protein>
<evidence type="ECO:0000256" key="11">
    <source>
        <dbReference type="PIRNR" id="PIRNR006268"/>
    </source>
</evidence>
<keyword evidence="14" id="KW-1185">Reference proteome</keyword>
<dbReference type="InterPro" id="IPR024932">
    <property type="entry name" value="ApbE"/>
</dbReference>
<gene>
    <name evidence="13" type="ORF">K6V98_07335</name>
</gene>